<dbReference type="GO" id="GO:0001772">
    <property type="term" value="C:immunological synapse"/>
    <property type="evidence" value="ECO:0007669"/>
    <property type="project" value="Ensembl"/>
</dbReference>
<dbReference type="Pfam" id="PF14603">
    <property type="entry name" value="hSH3"/>
    <property type="match status" value="1"/>
</dbReference>
<dbReference type="EMBL" id="AAGW02002587">
    <property type="status" value="NOT_ANNOTATED_CDS"/>
    <property type="molecule type" value="Genomic_DNA"/>
</dbReference>
<evidence type="ECO:0000259" key="11">
    <source>
        <dbReference type="PROSITE" id="PS50002"/>
    </source>
</evidence>
<dbReference type="GO" id="GO:0007229">
    <property type="term" value="P:integrin-mediated signaling pathway"/>
    <property type="evidence" value="ECO:0007669"/>
    <property type="project" value="InterPro"/>
</dbReference>
<dbReference type="HOGENOM" id="CLU_023222_0_0_1"/>
<feature type="compositionally biased region" description="Polar residues" evidence="10">
    <location>
        <begin position="41"/>
        <end position="75"/>
    </location>
</feature>
<feature type="region of interest" description="Disordered" evidence="10">
    <location>
        <begin position="168"/>
        <end position="279"/>
    </location>
</feature>
<feature type="compositionally biased region" description="Basic and acidic residues" evidence="10">
    <location>
        <begin position="168"/>
        <end position="189"/>
    </location>
</feature>
<dbReference type="InParanoid" id="G1TAT2"/>
<dbReference type="PANTHER" id="PTHR16830">
    <property type="entry name" value="SH2 CONTAINING ADAPTOR PRAM-1 RELATED"/>
    <property type="match status" value="1"/>
</dbReference>
<dbReference type="EMBL" id="AAGW02002588">
    <property type="status" value="NOT_ANNOTATED_CDS"/>
    <property type="molecule type" value="Genomic_DNA"/>
</dbReference>
<evidence type="ECO:0000256" key="6">
    <source>
        <dbReference type="ARBA" id="ARBA00062840"/>
    </source>
</evidence>
<evidence type="ECO:0000256" key="5">
    <source>
        <dbReference type="ARBA" id="ARBA00060088"/>
    </source>
</evidence>
<reference evidence="12 13" key="1">
    <citation type="journal article" date="2011" name="Nature">
        <title>A high-resolution map of human evolutionary constraint using 29 mammals.</title>
        <authorList>
            <person name="Lindblad-Toh K."/>
            <person name="Garber M."/>
            <person name="Zuk O."/>
            <person name="Lin M.F."/>
            <person name="Parker B.J."/>
            <person name="Washietl S."/>
            <person name="Kheradpour P."/>
            <person name="Ernst J."/>
            <person name="Jordan G."/>
            <person name="Mauceli E."/>
            <person name="Ward L.D."/>
            <person name="Lowe C.B."/>
            <person name="Holloway A.K."/>
            <person name="Clamp M."/>
            <person name="Gnerre S."/>
            <person name="Alfoldi J."/>
            <person name="Beal K."/>
            <person name="Chang J."/>
            <person name="Clawson H."/>
            <person name="Cuff J."/>
            <person name="Di Palma F."/>
            <person name="Fitzgerald S."/>
            <person name="Flicek P."/>
            <person name="Guttman M."/>
            <person name="Hubisz M.J."/>
            <person name="Jaffe D.B."/>
            <person name="Jungreis I."/>
            <person name="Kent W.J."/>
            <person name="Kostka D."/>
            <person name="Lara M."/>
            <person name="Martins A.L."/>
            <person name="Massingham T."/>
            <person name="Moltke I."/>
            <person name="Raney B.J."/>
            <person name="Rasmussen M.D."/>
            <person name="Robinson J."/>
            <person name="Stark A."/>
            <person name="Vilella A.J."/>
            <person name="Wen J."/>
            <person name="Xie X."/>
            <person name="Zody M.C."/>
            <person name="Baldwin J."/>
            <person name="Bloom T."/>
            <person name="Chin C.W."/>
            <person name="Heiman D."/>
            <person name="Nicol R."/>
            <person name="Nusbaum C."/>
            <person name="Young S."/>
            <person name="Wilkinson J."/>
            <person name="Worley K.C."/>
            <person name="Kovar C.L."/>
            <person name="Muzny D.M."/>
            <person name="Gibbs R.A."/>
            <person name="Cree A."/>
            <person name="Dihn H.H."/>
            <person name="Fowler G."/>
            <person name="Jhangiani S."/>
            <person name="Joshi V."/>
            <person name="Lee S."/>
            <person name="Lewis L.R."/>
            <person name="Nazareth L.V."/>
            <person name="Okwuonu G."/>
            <person name="Santibanez J."/>
            <person name="Warren W.C."/>
            <person name="Mardis E.R."/>
            <person name="Weinstock G.M."/>
            <person name="Wilson R.K."/>
            <person name="Delehaunty K."/>
            <person name="Dooling D."/>
            <person name="Fronik C."/>
            <person name="Fulton L."/>
            <person name="Fulton B."/>
            <person name="Graves T."/>
            <person name="Minx P."/>
            <person name="Sodergren E."/>
            <person name="Birney E."/>
            <person name="Margulies E.H."/>
            <person name="Herrero J."/>
            <person name="Green E.D."/>
            <person name="Haussler D."/>
            <person name="Siepel A."/>
            <person name="Goldman N."/>
            <person name="Pollard K.S."/>
            <person name="Pedersen J.S."/>
            <person name="Lander E.S."/>
            <person name="Kellis M."/>
        </authorList>
    </citation>
    <scope>NUCLEOTIDE SEQUENCE [LARGE SCALE GENOMIC DNA]</scope>
    <source>
        <strain evidence="12 13">Thorbecke inbred</strain>
    </source>
</reference>
<reference evidence="12" key="2">
    <citation type="submission" date="2025-08" db="UniProtKB">
        <authorList>
            <consortium name="Ensembl"/>
        </authorList>
    </citation>
    <scope>IDENTIFICATION</scope>
    <source>
        <strain evidence="12">Thorbecke</strain>
    </source>
</reference>
<evidence type="ECO:0000256" key="10">
    <source>
        <dbReference type="SAM" id="MobiDB-lite"/>
    </source>
</evidence>
<dbReference type="GO" id="GO:0050852">
    <property type="term" value="P:T cell receptor signaling pathway"/>
    <property type="evidence" value="ECO:0007669"/>
    <property type="project" value="Ensembl"/>
</dbReference>
<feature type="compositionally biased region" description="Basic residues" evidence="10">
    <location>
        <begin position="194"/>
        <end position="203"/>
    </location>
</feature>
<dbReference type="Gene3D" id="2.30.30.40">
    <property type="entry name" value="SH3 Domains"/>
    <property type="match status" value="1"/>
</dbReference>
<proteinExistence type="predicted"/>
<name>G1TAT2_RABIT</name>
<dbReference type="EMBL" id="AAGW02002586">
    <property type="status" value="NOT_ANNOTATED_CDS"/>
    <property type="molecule type" value="Genomic_DNA"/>
</dbReference>
<feature type="compositionally biased region" description="Basic and acidic residues" evidence="10">
    <location>
        <begin position="363"/>
        <end position="379"/>
    </location>
</feature>
<evidence type="ECO:0000256" key="2">
    <source>
        <dbReference type="ARBA" id="ARBA00022443"/>
    </source>
</evidence>
<feature type="region of interest" description="Disordered" evidence="10">
    <location>
        <begin position="489"/>
        <end position="510"/>
    </location>
</feature>
<dbReference type="EMBL" id="AAGW02002584">
    <property type="status" value="NOT_ANNOTATED_CDS"/>
    <property type="molecule type" value="Genomic_DNA"/>
</dbReference>
<protein>
    <recommendedName>
        <fullName evidence="7">FYN-binding protein 2</fullName>
    </recommendedName>
    <alternativeName>
        <fullName evidence="8">Activation-dependent, raft-recruited ADAP-like phosphoprotein</fullName>
    </alternativeName>
</protein>
<dbReference type="GeneTree" id="ENSGT00530000063460"/>
<dbReference type="GO" id="GO:0045121">
    <property type="term" value="C:membrane raft"/>
    <property type="evidence" value="ECO:0007669"/>
    <property type="project" value="UniProtKB-SubCell"/>
</dbReference>
<comment type="subunit">
    <text evidence="6">Interacts with SKAP1, LCK and FYN. The phosphorylated form interacts with LCP2.</text>
</comment>
<dbReference type="InterPro" id="IPR043443">
    <property type="entry name" value="FYB1/2-like"/>
</dbReference>
<accession>G1TAT2</accession>
<dbReference type="SUPFAM" id="SSF50044">
    <property type="entry name" value="SH3-domain"/>
    <property type="match status" value="1"/>
</dbReference>
<keyword evidence="13" id="KW-1185">Reference proteome</keyword>
<dbReference type="PROSITE" id="PS50002">
    <property type="entry name" value="SH3"/>
    <property type="match status" value="1"/>
</dbReference>
<dbReference type="GO" id="GO:0033627">
    <property type="term" value="P:cell adhesion mediated by integrin"/>
    <property type="evidence" value="ECO:0007669"/>
    <property type="project" value="Ensembl"/>
</dbReference>
<dbReference type="AlphaFoldDB" id="G1TAT2"/>
<dbReference type="PaxDb" id="9986-ENSOCUP00000013800"/>
<dbReference type="InterPro" id="IPR036028">
    <property type="entry name" value="SH3-like_dom_sf"/>
</dbReference>
<dbReference type="GO" id="GO:0072659">
    <property type="term" value="P:protein localization to plasma membrane"/>
    <property type="evidence" value="ECO:0007669"/>
    <property type="project" value="TreeGrafter"/>
</dbReference>
<reference evidence="12" key="3">
    <citation type="submission" date="2025-09" db="UniProtKB">
        <authorList>
            <consortium name="Ensembl"/>
        </authorList>
    </citation>
    <scope>IDENTIFICATION</scope>
    <source>
        <strain evidence="12">Thorbecke</strain>
    </source>
</reference>
<evidence type="ECO:0000256" key="9">
    <source>
        <dbReference type="PROSITE-ProRule" id="PRU00192"/>
    </source>
</evidence>
<comment type="subcellular location">
    <subcellularLocation>
        <location evidence="1">Membrane raft</location>
    </subcellularLocation>
</comment>
<dbReference type="EMBL" id="AAGW02002585">
    <property type="status" value="NOT_ANNOTATED_CDS"/>
    <property type="molecule type" value="Genomic_DNA"/>
</dbReference>
<keyword evidence="3" id="KW-0597">Phosphoprotein</keyword>
<dbReference type="InterPro" id="IPR001452">
    <property type="entry name" value="SH3_domain"/>
</dbReference>
<evidence type="ECO:0000256" key="4">
    <source>
        <dbReference type="ARBA" id="ARBA00023136"/>
    </source>
</evidence>
<dbReference type="FunCoup" id="G1TAT2">
    <property type="interactions" value="73"/>
</dbReference>
<evidence type="ECO:0000256" key="1">
    <source>
        <dbReference type="ARBA" id="ARBA00004285"/>
    </source>
</evidence>
<dbReference type="InterPro" id="IPR029294">
    <property type="entry name" value="hSH3"/>
</dbReference>
<evidence type="ECO:0000256" key="8">
    <source>
        <dbReference type="ARBA" id="ARBA00079345"/>
    </source>
</evidence>
<dbReference type="PANTHER" id="PTHR16830:SF1">
    <property type="entry name" value="FYN-BINDING PROTEIN 2"/>
    <property type="match status" value="1"/>
</dbReference>
<dbReference type="FunFam" id="2.30.30.40:FF:000220">
    <property type="entry name" value="FYN binding protein 2"/>
    <property type="match status" value="1"/>
</dbReference>
<dbReference type="eggNOG" id="ENOG502RXZD">
    <property type="taxonomic scope" value="Eukaryota"/>
</dbReference>
<dbReference type="EMBL" id="AAGW02002583">
    <property type="status" value="NOT_ANNOTATED_CDS"/>
    <property type="molecule type" value="Genomic_DNA"/>
</dbReference>
<keyword evidence="2 9" id="KW-0728">SH3 domain</keyword>
<evidence type="ECO:0000313" key="13">
    <source>
        <dbReference type="Proteomes" id="UP000001811"/>
    </source>
</evidence>
<sequence>MEEERVRNFKELQAKFQKLDAISLLGPTKFPAGVSQKNEKSAQSTHILTNGKPFSSNHKQPSPSCSGGESWTLKPQQMKLPQRGEVPKGWNPPGPLGKSAVCSAENSRKVPLLVDVDQFSSEVTDEKEVMGANSFRDKLWNWEKVSSQKSEMSSSFLLVSCGNKAFHLEGQKDMELSPEEPRRKVKTDGSKTLPSRRHLRAQRKSLTASEDASFLLQPGRKSQEEPGLSPCQPVFECELAGQAPEKQPNTRHRHLPKTKPLPSVESLGPPPPKPPKPPAVNLQVFRRQAAAVSEIRSEVTVKEDSLPLERPLSAEFEEPHNYEATISYLRHSGNSINLCTAEEIADATYEVRLEELQQPWKNVPHEEHSSEYDDKDVKGKEPHELEAQKNEKDQPFRHPFKVDAFEETPGKMMIGIHGDRSSMLAGQQEAVTDVNQMKACSGGPKLPGYSLGYGGYVEAVEGAKEIPEPGAFPPSPILEDMYDDVECPRRERPKSDFSNSFSSESEENHEEMYEDIYKTKNSYSMMDLDGKEALKRLQRFFQKEKERFKMKKAKPKENISAISISLPDLELRPQEVIIYDDVDVNAKETKDEDKLKTWKPKFLISKEKKEKKSAEASESFSPRNFFRIKKQNLEKNRIEREEKLFREKFEYNKEIAVINKAIVCSNNTRNGIFDLPITRGEELEVIDIAEQNLVICRNSKGKYGYVLIEHLDFKNQGWSP</sequence>
<feature type="region of interest" description="Disordered" evidence="10">
    <location>
        <begin position="360"/>
        <end position="379"/>
    </location>
</feature>
<dbReference type="SMR" id="G1TAT2"/>
<feature type="compositionally biased region" description="Pro residues" evidence="10">
    <location>
        <begin position="268"/>
        <end position="278"/>
    </location>
</feature>
<gene>
    <name evidence="12" type="primary">FYB2</name>
</gene>
<feature type="domain" description="SH3" evidence="11">
    <location>
        <begin position="656"/>
        <end position="716"/>
    </location>
</feature>
<dbReference type="Bgee" id="ENSOCUG00000016036">
    <property type="expression patterns" value="Expressed in adult mammalian kidney and 4 other cell types or tissues"/>
</dbReference>
<feature type="region of interest" description="Disordered" evidence="10">
    <location>
        <begin position="33"/>
        <end position="102"/>
    </location>
</feature>
<evidence type="ECO:0000256" key="3">
    <source>
        <dbReference type="ARBA" id="ARBA00022553"/>
    </source>
</evidence>
<evidence type="ECO:0000313" key="12">
    <source>
        <dbReference type="Ensembl" id="ENSOCUP00000013800.3"/>
    </source>
</evidence>
<organism evidence="12 13">
    <name type="scientific">Oryctolagus cuniculus</name>
    <name type="common">Rabbit</name>
    <dbReference type="NCBI Taxonomy" id="9986"/>
    <lineage>
        <taxon>Eukaryota</taxon>
        <taxon>Metazoa</taxon>
        <taxon>Chordata</taxon>
        <taxon>Craniata</taxon>
        <taxon>Vertebrata</taxon>
        <taxon>Euteleostomi</taxon>
        <taxon>Mammalia</taxon>
        <taxon>Eutheria</taxon>
        <taxon>Euarchontoglires</taxon>
        <taxon>Glires</taxon>
        <taxon>Lagomorpha</taxon>
        <taxon>Leporidae</taxon>
        <taxon>Oryctolagus</taxon>
    </lineage>
</organism>
<dbReference type="Proteomes" id="UP000001811">
    <property type="component" value="Chromosome 13"/>
</dbReference>
<dbReference type="Ensembl" id="ENSOCUT00000016053.4">
    <property type="protein sequence ID" value="ENSOCUP00000013800.3"/>
    <property type="gene ID" value="ENSOCUG00000016036.4"/>
</dbReference>
<evidence type="ECO:0000256" key="7">
    <source>
        <dbReference type="ARBA" id="ARBA00068977"/>
    </source>
</evidence>
<comment type="function">
    <text evidence="5">Adapter protein that plays a role in T-cell receptor (TCR)-mediated activation of signaling pathways. Required for T-cell activation and integrin-mediated T-cell adhesion in response to TCR stimulation.</text>
</comment>
<keyword evidence="4" id="KW-0472">Membrane</keyword>